<feature type="region of interest" description="Disordered" evidence="1">
    <location>
        <begin position="35"/>
        <end position="65"/>
    </location>
</feature>
<organism evidence="2">
    <name type="scientific">Brachypodium distachyon</name>
    <name type="common">Purple false brome</name>
    <name type="synonym">Trachynia distachya</name>
    <dbReference type="NCBI Taxonomy" id="15368"/>
    <lineage>
        <taxon>Eukaryota</taxon>
        <taxon>Viridiplantae</taxon>
        <taxon>Streptophyta</taxon>
        <taxon>Embryophyta</taxon>
        <taxon>Tracheophyta</taxon>
        <taxon>Spermatophyta</taxon>
        <taxon>Magnoliopsida</taxon>
        <taxon>Liliopsida</taxon>
        <taxon>Poales</taxon>
        <taxon>Poaceae</taxon>
        <taxon>BOP clade</taxon>
        <taxon>Pooideae</taxon>
        <taxon>Stipodae</taxon>
        <taxon>Brachypodieae</taxon>
        <taxon>Brachypodium</taxon>
    </lineage>
</organism>
<gene>
    <name evidence="2" type="ORF">BRADI_1g34331v3</name>
</gene>
<evidence type="ECO:0000313" key="2">
    <source>
        <dbReference type="EMBL" id="PNT75541.1"/>
    </source>
</evidence>
<protein>
    <submittedName>
        <fullName evidence="2 3">Uncharacterized protein</fullName>
    </submittedName>
</protein>
<keyword evidence="4" id="KW-1185">Reference proteome</keyword>
<dbReference type="Proteomes" id="UP000008810">
    <property type="component" value="Chromosome 1"/>
</dbReference>
<feature type="compositionally biased region" description="Basic and acidic residues" evidence="1">
    <location>
        <begin position="36"/>
        <end position="46"/>
    </location>
</feature>
<dbReference type="InParanoid" id="A0A2K2DMN7"/>
<reference evidence="2" key="2">
    <citation type="submission" date="2017-06" db="EMBL/GenBank/DDBJ databases">
        <title>WGS assembly of Brachypodium distachyon.</title>
        <authorList>
            <consortium name="The International Brachypodium Initiative"/>
            <person name="Lucas S."/>
            <person name="Harmon-Smith M."/>
            <person name="Lail K."/>
            <person name="Tice H."/>
            <person name="Grimwood J."/>
            <person name="Bruce D."/>
            <person name="Barry K."/>
            <person name="Shu S."/>
            <person name="Lindquist E."/>
            <person name="Wang M."/>
            <person name="Pitluck S."/>
            <person name="Vogel J.P."/>
            <person name="Garvin D.F."/>
            <person name="Mockler T.C."/>
            <person name="Schmutz J."/>
            <person name="Rokhsar D."/>
            <person name="Bevan M.W."/>
        </authorList>
    </citation>
    <scope>NUCLEOTIDE SEQUENCE</scope>
    <source>
        <strain evidence="2">Bd21</strain>
    </source>
</reference>
<proteinExistence type="predicted"/>
<dbReference type="EnsemblPlants" id="PNT75541">
    <property type="protein sequence ID" value="PNT75541"/>
    <property type="gene ID" value="BRADI_1g34331v3"/>
</dbReference>
<accession>A0A2K2DMN7</accession>
<evidence type="ECO:0000313" key="4">
    <source>
        <dbReference type="Proteomes" id="UP000008810"/>
    </source>
</evidence>
<evidence type="ECO:0000313" key="3">
    <source>
        <dbReference type="EnsemblPlants" id="PNT75541"/>
    </source>
</evidence>
<sequence>MVQFTQRFLGNLINFKSFYTLCTCILSRVRRRDFPKKREDEGEGRTFHVTLPSGARGRQRNQSPAVDGQCVHPCNKILQASRIYIGGCLASSTTP</sequence>
<dbReference type="Gramene" id="PNT75541">
    <property type="protein sequence ID" value="PNT75541"/>
    <property type="gene ID" value="BRADI_1g34331v3"/>
</dbReference>
<reference evidence="2 3" key="1">
    <citation type="journal article" date="2010" name="Nature">
        <title>Genome sequencing and analysis of the model grass Brachypodium distachyon.</title>
        <authorList>
            <consortium name="International Brachypodium Initiative"/>
        </authorList>
    </citation>
    <scope>NUCLEOTIDE SEQUENCE [LARGE SCALE GENOMIC DNA]</scope>
    <source>
        <strain evidence="2 3">Bd21</strain>
    </source>
</reference>
<reference evidence="3" key="3">
    <citation type="submission" date="2018-08" db="UniProtKB">
        <authorList>
            <consortium name="EnsemblPlants"/>
        </authorList>
    </citation>
    <scope>IDENTIFICATION</scope>
    <source>
        <strain evidence="3">cv. Bd21</strain>
    </source>
</reference>
<evidence type="ECO:0000256" key="1">
    <source>
        <dbReference type="SAM" id="MobiDB-lite"/>
    </source>
</evidence>
<dbReference type="AlphaFoldDB" id="A0A2K2DMN7"/>
<name>A0A2K2DMN7_BRADI</name>
<dbReference type="EMBL" id="CM000880">
    <property type="protein sequence ID" value="PNT75541.1"/>
    <property type="molecule type" value="Genomic_DNA"/>
</dbReference>